<dbReference type="EMBL" id="MZ130485">
    <property type="protein sequence ID" value="QWM90023.1"/>
    <property type="molecule type" value="Genomic_DNA"/>
</dbReference>
<proteinExistence type="predicted"/>
<name>A0AAE7RZD2_9CAUD</name>
<dbReference type="GeneID" id="75691976"/>
<dbReference type="InterPro" id="IPR057876">
    <property type="entry name" value="crAss_THA"/>
</dbReference>
<dbReference type="Proteomes" id="UP000827799">
    <property type="component" value="Segment"/>
</dbReference>
<reference evidence="1 2" key="1">
    <citation type="submission" date="2021-04" db="EMBL/GenBank/DDBJ databases">
        <authorList>
            <person name="Shkoporov A.N."/>
            <person name="Stockdale S.R."/>
            <person name="Guerin E."/>
            <person name="Ross R.P."/>
            <person name="Hill C."/>
        </authorList>
    </citation>
    <scope>NUCLEOTIDE SEQUENCE [LARGE SCALE GENOMIC DNA]</scope>
    <source>
        <strain evidence="2">cr18_1</strain>
    </source>
</reference>
<dbReference type="KEGG" id="vg:75691976"/>
<accession>A0AAE7RZD2</accession>
<keyword evidence="2" id="KW-1185">Reference proteome</keyword>
<evidence type="ECO:0000313" key="2">
    <source>
        <dbReference type="Proteomes" id="UP000827799"/>
    </source>
</evidence>
<dbReference type="Pfam" id="PF25724">
    <property type="entry name" value="crAss_THA"/>
    <property type="match status" value="1"/>
</dbReference>
<organism evidence="1 2">
    <name type="scientific">uncultured phage cr18_1</name>
    <dbReference type="NCBI Taxonomy" id="2986407"/>
    <lineage>
        <taxon>Viruses</taxon>
        <taxon>Duplodnaviria</taxon>
        <taxon>Heunggongvirae</taxon>
        <taxon>Uroviricota</taxon>
        <taxon>Caudoviricetes</taxon>
        <taxon>Crassvirales</taxon>
        <taxon>Steigviridae</taxon>
        <taxon>Asinivirinae</taxon>
        <taxon>Lebriduvirus</taxon>
        <taxon>Lebriduvirus gastrointestinalis</taxon>
    </lineage>
</organism>
<evidence type="ECO:0000313" key="1">
    <source>
        <dbReference type="EMBL" id="QWM90023.1"/>
    </source>
</evidence>
<sequence length="184" mass="21167">MVEFNKLLVIPYNKGIYLDVQVMDLPYFTDVYLDSITIDTQDTFKPDGISKTPAYTLKIEDNVKSLQMTIKDSDLLVPTVEGTMFFVYVTVKGTPAANTPCGLDEPTVLAVCVDSYRIYRKGIEYIQETYNNCVVPKHFIDFILRYKAFEMCLKTRDFPLAITYWKGFWRTITKSESSKCTCYG</sequence>
<dbReference type="RefSeq" id="YP_010359595.1">
    <property type="nucleotide sequence ID" value="NC_062775.1"/>
</dbReference>
<gene>
    <name evidence="1" type="primary">gp_22666</name>
</gene>
<protein>
    <submittedName>
        <fullName evidence="1">Tetratricopeptide repeat protein</fullName>
    </submittedName>
</protein>